<dbReference type="InterPro" id="IPR046148">
    <property type="entry name" value="Septknot"/>
</dbReference>
<dbReference type="Pfam" id="PF19647">
    <property type="entry name" value="Septknot"/>
    <property type="match status" value="1"/>
</dbReference>
<protein>
    <recommendedName>
        <fullName evidence="1">7(1) septoil knot domain-containing protein</fullName>
    </recommendedName>
</protein>
<name>A0ABW8K860_9GAMM</name>
<feature type="domain" description="7(1) septoil knot" evidence="1">
    <location>
        <begin position="1"/>
        <end position="82"/>
    </location>
</feature>
<comment type="caution">
    <text evidence="2">The sequence shown here is derived from an EMBL/GenBank/DDBJ whole genome shotgun (WGS) entry which is preliminary data.</text>
</comment>
<sequence length="93" mass="10446">MARIYVTDTMGEAQVRVAIVDTRGNADLWVCRVSSWGLAVGDERWFITPDRQSATKRVFFTSQGMAQVKICFVPTLGEAGWRDPAHARRGLFL</sequence>
<evidence type="ECO:0000313" key="3">
    <source>
        <dbReference type="Proteomes" id="UP001620408"/>
    </source>
</evidence>
<organism evidence="2 3">
    <name type="scientific">Dyella koreensis</name>
    <dbReference type="NCBI Taxonomy" id="311235"/>
    <lineage>
        <taxon>Bacteria</taxon>
        <taxon>Pseudomonadati</taxon>
        <taxon>Pseudomonadota</taxon>
        <taxon>Gammaproteobacteria</taxon>
        <taxon>Lysobacterales</taxon>
        <taxon>Rhodanobacteraceae</taxon>
        <taxon>Dyella</taxon>
    </lineage>
</organism>
<dbReference type="Proteomes" id="UP001620408">
    <property type="component" value="Unassembled WGS sequence"/>
</dbReference>
<evidence type="ECO:0000259" key="1">
    <source>
        <dbReference type="Pfam" id="PF19647"/>
    </source>
</evidence>
<accession>A0ABW8K860</accession>
<reference evidence="2 3" key="1">
    <citation type="submission" date="2020-10" db="EMBL/GenBank/DDBJ databases">
        <title>Phylogeny of dyella-like bacteria.</title>
        <authorList>
            <person name="Fu J."/>
        </authorList>
    </citation>
    <scope>NUCLEOTIDE SEQUENCE [LARGE SCALE GENOMIC DNA]</scope>
    <source>
        <strain evidence="2 3">BB4</strain>
    </source>
</reference>
<keyword evidence="3" id="KW-1185">Reference proteome</keyword>
<dbReference type="EMBL" id="JADIKD010000012">
    <property type="protein sequence ID" value="MFK2919077.1"/>
    <property type="molecule type" value="Genomic_DNA"/>
</dbReference>
<evidence type="ECO:0000313" key="2">
    <source>
        <dbReference type="EMBL" id="MFK2919077.1"/>
    </source>
</evidence>
<gene>
    <name evidence="2" type="ORF">ISS97_17535</name>
</gene>
<proteinExistence type="predicted"/>
<dbReference type="RefSeq" id="WP_379983295.1">
    <property type="nucleotide sequence ID" value="NZ_JADIKD010000012.1"/>
</dbReference>